<dbReference type="RefSeq" id="WP_318780656.1">
    <property type="nucleotide sequence ID" value="NZ_JADBEJ010000005.1"/>
</dbReference>
<protein>
    <recommendedName>
        <fullName evidence="4">DUF3558 domain-containing protein</fullName>
    </recommendedName>
</protein>
<dbReference type="Proteomes" id="UP000656548">
    <property type="component" value="Unassembled WGS sequence"/>
</dbReference>
<keyword evidence="1" id="KW-0732">Signal</keyword>
<feature type="chain" id="PRO_5045485061" description="DUF3558 domain-containing protein" evidence="1">
    <location>
        <begin position="23"/>
        <end position="199"/>
    </location>
</feature>
<evidence type="ECO:0000313" key="3">
    <source>
        <dbReference type="Proteomes" id="UP000656548"/>
    </source>
</evidence>
<evidence type="ECO:0008006" key="4">
    <source>
        <dbReference type="Google" id="ProtNLM"/>
    </source>
</evidence>
<accession>A0ABR9LAR0</accession>
<evidence type="ECO:0000313" key="2">
    <source>
        <dbReference type="EMBL" id="MBE1577745.1"/>
    </source>
</evidence>
<dbReference type="Pfam" id="PF12079">
    <property type="entry name" value="DUF3558"/>
    <property type="match status" value="1"/>
</dbReference>
<organism evidence="2 3">
    <name type="scientific">Amycolatopsis roodepoortensis</name>
    <dbReference type="NCBI Taxonomy" id="700274"/>
    <lineage>
        <taxon>Bacteria</taxon>
        <taxon>Bacillati</taxon>
        <taxon>Actinomycetota</taxon>
        <taxon>Actinomycetes</taxon>
        <taxon>Pseudonocardiales</taxon>
        <taxon>Pseudonocardiaceae</taxon>
        <taxon>Amycolatopsis</taxon>
    </lineage>
</organism>
<keyword evidence="3" id="KW-1185">Reference proteome</keyword>
<reference evidence="2 3" key="1">
    <citation type="submission" date="2020-10" db="EMBL/GenBank/DDBJ databases">
        <title>Sequencing the genomes of 1000 actinobacteria strains.</title>
        <authorList>
            <person name="Klenk H.-P."/>
        </authorList>
    </citation>
    <scope>NUCLEOTIDE SEQUENCE [LARGE SCALE GENOMIC DNA]</scope>
    <source>
        <strain evidence="2 3">DSM 46661</strain>
    </source>
</reference>
<sequence length="199" mass="21290">MTRRLARGLATLMAGGMVVVLAGCGTSPPPSPPEPSVSVPSIPAPLNGAKFIADPCSAITVEQLQSIGFGEGRHEQTREGQCLIVLGPSVDVTTSWFPPVRESIRTLYSDRALGRDTGNHWEEVTINGYPAVIVETKENIPSKRDQGPLACRLALGVDQNTLVHIKANTWSKPEAGPWQADPCGAVKKIAEFVIDNLRS</sequence>
<gene>
    <name evidence="2" type="ORF">H4W30_004805</name>
</gene>
<dbReference type="EMBL" id="JADBEJ010000005">
    <property type="protein sequence ID" value="MBE1577745.1"/>
    <property type="molecule type" value="Genomic_DNA"/>
</dbReference>
<feature type="signal peptide" evidence="1">
    <location>
        <begin position="1"/>
        <end position="22"/>
    </location>
</feature>
<proteinExistence type="predicted"/>
<evidence type="ECO:0000256" key="1">
    <source>
        <dbReference type="SAM" id="SignalP"/>
    </source>
</evidence>
<comment type="caution">
    <text evidence="2">The sequence shown here is derived from an EMBL/GenBank/DDBJ whole genome shotgun (WGS) entry which is preliminary data.</text>
</comment>
<name>A0ABR9LAR0_9PSEU</name>
<dbReference type="InterPro" id="IPR024520">
    <property type="entry name" value="DUF3558"/>
</dbReference>
<dbReference type="PROSITE" id="PS51257">
    <property type="entry name" value="PROKAR_LIPOPROTEIN"/>
    <property type="match status" value="1"/>
</dbReference>